<protein>
    <submittedName>
        <fullName evidence="2">Glycosyltransferase family 2 protein</fullName>
    </submittedName>
</protein>
<dbReference type="PANTHER" id="PTHR22916">
    <property type="entry name" value="GLYCOSYLTRANSFERASE"/>
    <property type="match status" value="1"/>
</dbReference>
<proteinExistence type="predicted"/>
<feature type="domain" description="Glycosyltransferase 2-like" evidence="1">
    <location>
        <begin position="7"/>
        <end position="130"/>
    </location>
</feature>
<dbReference type="PANTHER" id="PTHR22916:SF3">
    <property type="entry name" value="UDP-GLCNAC:BETAGAL BETA-1,3-N-ACETYLGLUCOSAMINYLTRANSFERASE-LIKE PROTEIN 1"/>
    <property type="match status" value="1"/>
</dbReference>
<keyword evidence="3" id="KW-1185">Reference proteome</keyword>
<comment type="caution">
    <text evidence="2">The sequence shown here is derived from an EMBL/GenBank/DDBJ whole genome shotgun (WGS) entry which is preliminary data.</text>
</comment>
<reference evidence="2" key="1">
    <citation type="submission" date="2022-01" db="EMBL/GenBank/DDBJ databases">
        <authorList>
            <person name="Wang Y."/>
        </authorList>
    </citation>
    <scope>NUCLEOTIDE SEQUENCE</scope>
    <source>
        <strain evidence="2">WB101</strain>
    </source>
</reference>
<dbReference type="RefSeq" id="WP_237856213.1">
    <property type="nucleotide sequence ID" value="NZ_JAKLWS010000042.1"/>
</dbReference>
<evidence type="ECO:0000313" key="2">
    <source>
        <dbReference type="EMBL" id="MCG2590747.1"/>
    </source>
</evidence>
<evidence type="ECO:0000313" key="3">
    <source>
        <dbReference type="Proteomes" id="UP001165366"/>
    </source>
</evidence>
<dbReference type="InterPro" id="IPR001173">
    <property type="entry name" value="Glyco_trans_2-like"/>
</dbReference>
<organism evidence="2 3">
    <name type="scientific">Rhodohalobacter sulfatireducens</name>
    <dbReference type="NCBI Taxonomy" id="2911366"/>
    <lineage>
        <taxon>Bacteria</taxon>
        <taxon>Pseudomonadati</taxon>
        <taxon>Balneolota</taxon>
        <taxon>Balneolia</taxon>
        <taxon>Balneolales</taxon>
        <taxon>Balneolaceae</taxon>
        <taxon>Rhodohalobacter</taxon>
    </lineage>
</organism>
<sequence length="231" mass="26272">MQKSEISVIIVVKNGEKYLSDAIESVLNQTYLPSEILVVDGDSADRTAEIAQSFEEITYIKQENEGLAAARNTGINNAGGEWIAFLDHDDIWVPNKLEMQVKRLQEESDLQYCYGLVQLFVEEGVQLRNGFDESHFKEQLKGRTPGTLIARKTLFDEIGGFDKSFSIACDVDWFTRAADSKIESAFLKKTLLHKRVHTSNLSSKVETNRREIFRVIKNSINRQQNTAHKNQ</sequence>
<name>A0ABS9KIR4_9BACT</name>
<gene>
    <name evidence="2" type="ORF">L6773_19390</name>
</gene>
<accession>A0ABS9KIR4</accession>
<evidence type="ECO:0000259" key="1">
    <source>
        <dbReference type="Pfam" id="PF00535"/>
    </source>
</evidence>
<dbReference type="CDD" id="cd00761">
    <property type="entry name" value="Glyco_tranf_GTA_type"/>
    <property type="match status" value="1"/>
</dbReference>
<dbReference type="SUPFAM" id="SSF53448">
    <property type="entry name" value="Nucleotide-diphospho-sugar transferases"/>
    <property type="match status" value="1"/>
</dbReference>
<dbReference type="InterPro" id="IPR029044">
    <property type="entry name" value="Nucleotide-diphossugar_trans"/>
</dbReference>
<dbReference type="Gene3D" id="3.90.550.10">
    <property type="entry name" value="Spore Coat Polysaccharide Biosynthesis Protein SpsA, Chain A"/>
    <property type="match status" value="1"/>
</dbReference>
<dbReference type="Proteomes" id="UP001165366">
    <property type="component" value="Unassembled WGS sequence"/>
</dbReference>
<reference evidence="2" key="2">
    <citation type="submission" date="2024-05" db="EMBL/GenBank/DDBJ databases">
        <title>Rhodohalobacter halophilus gen. nov., sp. nov., a moderately halophilic member of the family Balneolaceae.</title>
        <authorList>
            <person name="Xia J."/>
        </authorList>
    </citation>
    <scope>NUCLEOTIDE SEQUENCE</scope>
    <source>
        <strain evidence="2">WB101</strain>
    </source>
</reference>
<dbReference type="Pfam" id="PF00535">
    <property type="entry name" value="Glycos_transf_2"/>
    <property type="match status" value="1"/>
</dbReference>
<dbReference type="EMBL" id="JAKLWS010000042">
    <property type="protein sequence ID" value="MCG2590747.1"/>
    <property type="molecule type" value="Genomic_DNA"/>
</dbReference>